<keyword evidence="2" id="KW-0812">Transmembrane</keyword>
<organism evidence="3 4">
    <name type="scientific">Paspalum notatum var. saurae</name>
    <dbReference type="NCBI Taxonomy" id="547442"/>
    <lineage>
        <taxon>Eukaryota</taxon>
        <taxon>Viridiplantae</taxon>
        <taxon>Streptophyta</taxon>
        <taxon>Embryophyta</taxon>
        <taxon>Tracheophyta</taxon>
        <taxon>Spermatophyta</taxon>
        <taxon>Magnoliopsida</taxon>
        <taxon>Liliopsida</taxon>
        <taxon>Poales</taxon>
        <taxon>Poaceae</taxon>
        <taxon>PACMAD clade</taxon>
        <taxon>Panicoideae</taxon>
        <taxon>Andropogonodae</taxon>
        <taxon>Paspaleae</taxon>
        <taxon>Paspalinae</taxon>
        <taxon>Paspalum</taxon>
    </lineage>
</organism>
<evidence type="ECO:0000313" key="3">
    <source>
        <dbReference type="EMBL" id="WVZ92940.1"/>
    </source>
</evidence>
<evidence type="ECO:0000256" key="1">
    <source>
        <dbReference type="SAM" id="MobiDB-lite"/>
    </source>
</evidence>
<dbReference type="EMBL" id="CP144753">
    <property type="protein sequence ID" value="WVZ92940.1"/>
    <property type="molecule type" value="Genomic_DNA"/>
</dbReference>
<feature type="transmembrane region" description="Helical" evidence="2">
    <location>
        <begin position="138"/>
        <end position="164"/>
    </location>
</feature>
<name>A0AAQ3UIN3_PASNO</name>
<keyword evidence="2" id="KW-1133">Transmembrane helix</keyword>
<reference evidence="3 4" key="1">
    <citation type="submission" date="2024-02" db="EMBL/GenBank/DDBJ databases">
        <title>High-quality chromosome-scale genome assembly of Pensacola bahiagrass (Paspalum notatum Flugge var. saurae).</title>
        <authorList>
            <person name="Vega J.M."/>
            <person name="Podio M."/>
            <person name="Orjuela J."/>
            <person name="Siena L.A."/>
            <person name="Pessino S.C."/>
            <person name="Combes M.C."/>
            <person name="Mariac C."/>
            <person name="Albertini E."/>
            <person name="Pupilli F."/>
            <person name="Ortiz J.P.A."/>
            <person name="Leblanc O."/>
        </authorList>
    </citation>
    <scope>NUCLEOTIDE SEQUENCE [LARGE SCALE GENOMIC DNA]</scope>
    <source>
        <strain evidence="3">R1</strain>
        <tissue evidence="3">Leaf</tissue>
    </source>
</reference>
<evidence type="ECO:0000313" key="4">
    <source>
        <dbReference type="Proteomes" id="UP001341281"/>
    </source>
</evidence>
<keyword evidence="2" id="KW-0472">Membrane</keyword>
<feature type="transmembrane region" description="Helical" evidence="2">
    <location>
        <begin position="39"/>
        <end position="64"/>
    </location>
</feature>
<feature type="transmembrane region" description="Helical" evidence="2">
    <location>
        <begin position="176"/>
        <end position="198"/>
    </location>
</feature>
<evidence type="ECO:0000256" key="2">
    <source>
        <dbReference type="SAM" id="Phobius"/>
    </source>
</evidence>
<feature type="compositionally biased region" description="Low complexity" evidence="1">
    <location>
        <begin position="1"/>
        <end position="10"/>
    </location>
</feature>
<keyword evidence="4" id="KW-1185">Reference proteome</keyword>
<gene>
    <name evidence="3" type="ORF">U9M48_038970</name>
</gene>
<feature type="region of interest" description="Disordered" evidence="1">
    <location>
        <begin position="1"/>
        <end position="31"/>
    </location>
</feature>
<feature type="transmembrane region" description="Helical" evidence="2">
    <location>
        <begin position="84"/>
        <end position="106"/>
    </location>
</feature>
<dbReference type="AlphaFoldDB" id="A0AAQ3UIN3"/>
<dbReference type="Proteomes" id="UP001341281">
    <property type="component" value="Chromosome 09"/>
</dbReference>
<sequence length="209" mass="21377">MDVVESASATAPPPHQAPPPPPPPRTAAPTASAMRPADFVFTAAFFGVLAFTWLSSAANAAVIVAKWGYGEGSIPEAVAKDSAVLSSLLLGLFLHTLVLLLVSMWWRQEIGGGPGGRGTGTAVPPPGTSLQDLVSGTLVVLIVVVFTILAVGVVIQVTSFVIGAGGERAGDVLIEAVFVLGSLVFCFVTYPVVIGLVLGKIRLSGICNC</sequence>
<protein>
    <submittedName>
        <fullName evidence="3">Uncharacterized protein</fullName>
    </submittedName>
</protein>
<proteinExistence type="predicted"/>
<feature type="compositionally biased region" description="Pro residues" evidence="1">
    <location>
        <begin position="11"/>
        <end position="26"/>
    </location>
</feature>
<accession>A0AAQ3UIN3</accession>